<reference evidence="2" key="2">
    <citation type="submission" date="2025-09" db="UniProtKB">
        <authorList>
            <consortium name="Ensembl"/>
        </authorList>
    </citation>
    <scope>IDENTIFICATION</scope>
</reference>
<dbReference type="GeneTree" id="ENSGT00390000016546"/>
<name>A0A2K5NEB4_CERAT</name>
<gene>
    <name evidence="2" type="primary">HGH1</name>
</gene>
<evidence type="ECO:0000313" key="2">
    <source>
        <dbReference type="Ensembl" id="ENSCATP00000035660.1"/>
    </source>
</evidence>
<proteinExistence type="predicted"/>
<dbReference type="Ensembl" id="ENSCATT00000059944.1">
    <property type="protein sequence ID" value="ENSCATP00000035660.1"/>
    <property type="gene ID" value="ENSCATG00000040683.1"/>
</dbReference>
<dbReference type="Bgee" id="ENSCATG00000040683">
    <property type="expression patterns" value="Expressed in liver and 7 other cell types or tissues"/>
</dbReference>
<dbReference type="AlphaFoldDB" id="A0A2K5NEB4"/>
<organism evidence="2 3">
    <name type="scientific">Cercocebus atys</name>
    <name type="common">Sooty mangabey</name>
    <name type="synonym">Cercocebus torquatus atys</name>
    <dbReference type="NCBI Taxonomy" id="9531"/>
    <lineage>
        <taxon>Eukaryota</taxon>
        <taxon>Metazoa</taxon>
        <taxon>Chordata</taxon>
        <taxon>Craniata</taxon>
        <taxon>Vertebrata</taxon>
        <taxon>Euteleostomi</taxon>
        <taxon>Mammalia</taxon>
        <taxon>Eutheria</taxon>
        <taxon>Euarchontoglires</taxon>
        <taxon>Primates</taxon>
        <taxon>Haplorrhini</taxon>
        <taxon>Catarrhini</taxon>
        <taxon>Cercopithecidae</taxon>
        <taxon>Cercopithecinae</taxon>
        <taxon>Cercocebus</taxon>
    </lineage>
</organism>
<accession>A0A2K5NEB4</accession>
<protein>
    <submittedName>
        <fullName evidence="2">HGH1 homolog</fullName>
    </submittedName>
</protein>
<dbReference type="Proteomes" id="UP000233060">
    <property type="component" value="Unassembled WGS sequence"/>
</dbReference>
<evidence type="ECO:0000313" key="3">
    <source>
        <dbReference type="Proteomes" id="UP000233060"/>
    </source>
</evidence>
<evidence type="ECO:0000256" key="1">
    <source>
        <dbReference type="SAM" id="MobiDB-lite"/>
    </source>
</evidence>
<reference evidence="2" key="1">
    <citation type="submission" date="2025-08" db="UniProtKB">
        <authorList>
            <consortium name="Ensembl"/>
        </authorList>
    </citation>
    <scope>IDENTIFICATION</scope>
</reference>
<keyword evidence="3" id="KW-1185">Reference proteome</keyword>
<sequence>MGEAGAGAGAPGGPEASPEAEVVKLLPFLAPGARADLQAAAVRHVLALTGSGPGRALLAGQETRAWSGWCGRCARPATTPARPCTTWRRCSPTSANALRLGPSYWTPTGEAQGARAGGEGTEVNGDGPE</sequence>
<feature type="region of interest" description="Disordered" evidence="1">
    <location>
        <begin position="98"/>
        <end position="129"/>
    </location>
</feature>